<proteinExistence type="predicted"/>
<gene>
    <name evidence="2" type="ORF">D9615_006734</name>
</gene>
<evidence type="ECO:0000313" key="3">
    <source>
        <dbReference type="Proteomes" id="UP000565441"/>
    </source>
</evidence>
<keyword evidence="3" id="KW-1185">Reference proteome</keyword>
<reference evidence="2 3" key="1">
    <citation type="journal article" date="2020" name="ISME J.">
        <title>Uncovering the hidden diversity of litter-decomposition mechanisms in mushroom-forming fungi.</title>
        <authorList>
            <person name="Floudas D."/>
            <person name="Bentzer J."/>
            <person name="Ahren D."/>
            <person name="Johansson T."/>
            <person name="Persson P."/>
            <person name="Tunlid A."/>
        </authorList>
    </citation>
    <scope>NUCLEOTIDE SEQUENCE [LARGE SCALE GENOMIC DNA]</scope>
    <source>
        <strain evidence="2 3">CBS 661.87</strain>
    </source>
</reference>
<evidence type="ECO:0000256" key="1">
    <source>
        <dbReference type="SAM" id="MobiDB-lite"/>
    </source>
</evidence>
<comment type="caution">
    <text evidence="2">The sequence shown here is derived from an EMBL/GenBank/DDBJ whole genome shotgun (WGS) entry which is preliminary data.</text>
</comment>
<feature type="region of interest" description="Disordered" evidence="1">
    <location>
        <begin position="1"/>
        <end position="46"/>
    </location>
</feature>
<name>A0A8H5H6V0_9AGAR</name>
<evidence type="ECO:0000313" key="2">
    <source>
        <dbReference type="EMBL" id="KAF5377868.1"/>
    </source>
</evidence>
<dbReference type="AlphaFoldDB" id="A0A8H5H6V0"/>
<dbReference type="Proteomes" id="UP000565441">
    <property type="component" value="Unassembled WGS sequence"/>
</dbReference>
<accession>A0A8H5H6V0</accession>
<protein>
    <submittedName>
        <fullName evidence="2">Uncharacterized protein</fullName>
    </submittedName>
</protein>
<sequence length="159" mass="16701">MNTSTSTSTPTAAAAAAAHGQQPTASTATNTNTNTGKGTGIKLRKGPLLVSAPSPWSRAHLHQDDYISYHRKRERERDAIKARHDLSTYDVLPTGRLVAGSKRAARARSGVFNAEGAGMQSQEQEQKMVDVCFAGTGRDGEGGVGAFVGFGGLNMNVKA</sequence>
<dbReference type="EMBL" id="JAACJP010000022">
    <property type="protein sequence ID" value="KAF5377868.1"/>
    <property type="molecule type" value="Genomic_DNA"/>
</dbReference>
<organism evidence="2 3">
    <name type="scientific">Tricholomella constricta</name>
    <dbReference type="NCBI Taxonomy" id="117010"/>
    <lineage>
        <taxon>Eukaryota</taxon>
        <taxon>Fungi</taxon>
        <taxon>Dikarya</taxon>
        <taxon>Basidiomycota</taxon>
        <taxon>Agaricomycotina</taxon>
        <taxon>Agaricomycetes</taxon>
        <taxon>Agaricomycetidae</taxon>
        <taxon>Agaricales</taxon>
        <taxon>Tricholomatineae</taxon>
        <taxon>Lyophyllaceae</taxon>
        <taxon>Tricholomella</taxon>
    </lineage>
</organism>
<feature type="compositionally biased region" description="Low complexity" evidence="1">
    <location>
        <begin position="1"/>
        <end position="36"/>
    </location>
</feature>